<reference evidence="2 3" key="1">
    <citation type="submission" date="2017-03" db="EMBL/GenBank/DDBJ databases">
        <authorList>
            <person name="Afonso C.L."/>
            <person name="Miller P.J."/>
            <person name="Scott M.A."/>
            <person name="Spackman E."/>
            <person name="Goraichik I."/>
            <person name="Dimitrov K.M."/>
            <person name="Suarez D.L."/>
            <person name="Swayne D.E."/>
        </authorList>
    </citation>
    <scope>NUCLEOTIDE SEQUENCE [LARGE SCALE GENOMIC DNA]</scope>
    <source>
        <strain evidence="2 3">CECT 7450</strain>
    </source>
</reference>
<gene>
    <name evidence="2" type="ORF">ROA7450_02461</name>
</gene>
<accession>A0A1X6ZG10</accession>
<keyword evidence="3" id="KW-1185">Reference proteome</keyword>
<organism evidence="2 3">
    <name type="scientific">Roseovarius albus</name>
    <dbReference type="NCBI Taxonomy" id="1247867"/>
    <lineage>
        <taxon>Bacteria</taxon>
        <taxon>Pseudomonadati</taxon>
        <taxon>Pseudomonadota</taxon>
        <taxon>Alphaproteobacteria</taxon>
        <taxon>Rhodobacterales</taxon>
        <taxon>Roseobacteraceae</taxon>
        <taxon>Roseovarius</taxon>
    </lineage>
</organism>
<sequence length="74" mass="8387">MQAMSDKKETEKGRQAAMVIAGTAIFWILATIIGGELGLSNRVRALFDLLALAGFIWAFWMIFQIWRARQDRQG</sequence>
<dbReference type="Pfam" id="PF17272">
    <property type="entry name" value="DUF5337"/>
    <property type="match status" value="1"/>
</dbReference>
<evidence type="ECO:0000256" key="1">
    <source>
        <dbReference type="SAM" id="Phobius"/>
    </source>
</evidence>
<dbReference type="AlphaFoldDB" id="A0A1X6ZG10"/>
<dbReference type="Proteomes" id="UP000193061">
    <property type="component" value="Unassembled WGS sequence"/>
</dbReference>
<protein>
    <recommendedName>
        <fullName evidence="4">DUF5337 domain-containing protein</fullName>
    </recommendedName>
</protein>
<dbReference type="EMBL" id="FWFX01000007">
    <property type="protein sequence ID" value="SLN49912.1"/>
    <property type="molecule type" value="Genomic_DNA"/>
</dbReference>
<evidence type="ECO:0000313" key="2">
    <source>
        <dbReference type="EMBL" id="SLN49912.1"/>
    </source>
</evidence>
<keyword evidence="1" id="KW-0472">Membrane</keyword>
<feature type="transmembrane region" description="Helical" evidence="1">
    <location>
        <begin position="16"/>
        <end position="33"/>
    </location>
</feature>
<evidence type="ECO:0008006" key="4">
    <source>
        <dbReference type="Google" id="ProtNLM"/>
    </source>
</evidence>
<evidence type="ECO:0000313" key="3">
    <source>
        <dbReference type="Proteomes" id="UP000193061"/>
    </source>
</evidence>
<feature type="transmembrane region" description="Helical" evidence="1">
    <location>
        <begin position="45"/>
        <end position="66"/>
    </location>
</feature>
<proteinExistence type="predicted"/>
<keyword evidence="1" id="KW-1133">Transmembrane helix</keyword>
<name>A0A1X6ZG10_9RHOB</name>
<keyword evidence="1" id="KW-0812">Transmembrane</keyword>
<dbReference type="InterPro" id="IPR020308">
    <property type="entry name" value="Uncharacterised_Ynq1"/>
</dbReference>